<dbReference type="RefSeq" id="WP_158050095.1">
    <property type="nucleotide sequence ID" value="NZ_WAJR01000024.1"/>
</dbReference>
<gene>
    <name evidence="1" type="ORF">F8C90_08495</name>
</gene>
<reference evidence="1 2" key="1">
    <citation type="submission" date="2019-09" db="EMBL/GenBank/DDBJ databases">
        <title>Whole genome shotgun sequencing (WGS) of Ellagibacter isourolithinifaciens DSM 104140(T) and Adlercreutzia muris DSM 29508(T).</title>
        <authorList>
            <person name="Stoll D.A."/>
            <person name="Danylec N."/>
            <person name="Huch M."/>
        </authorList>
    </citation>
    <scope>NUCLEOTIDE SEQUENCE [LARGE SCALE GENOMIC DNA]</scope>
    <source>
        <strain evidence="1 2">DSM 104140</strain>
    </source>
</reference>
<protein>
    <recommendedName>
        <fullName evidence="3">DUF559 domain-containing protein</fullName>
    </recommendedName>
</protein>
<dbReference type="EMBL" id="WAJR01000024">
    <property type="protein sequence ID" value="KAB1638662.1"/>
    <property type="molecule type" value="Genomic_DNA"/>
</dbReference>
<proteinExistence type="predicted"/>
<dbReference type="AlphaFoldDB" id="A0A6N6NMG5"/>
<dbReference type="GeneID" id="98658445"/>
<organism evidence="1 2">
    <name type="scientific">Ellagibacter isourolithinifaciens</name>
    <dbReference type="NCBI Taxonomy" id="2137581"/>
    <lineage>
        <taxon>Bacteria</taxon>
        <taxon>Bacillati</taxon>
        <taxon>Actinomycetota</taxon>
        <taxon>Coriobacteriia</taxon>
        <taxon>Eggerthellales</taxon>
        <taxon>Eggerthellaceae</taxon>
        <taxon>Ellagibacter</taxon>
    </lineage>
</organism>
<evidence type="ECO:0000313" key="2">
    <source>
        <dbReference type="Proteomes" id="UP000468668"/>
    </source>
</evidence>
<dbReference type="OrthoDB" id="3177977at2"/>
<sequence>MEDILCDISAFRFHRTPPQVLMLCPPYPDRATDNNRAGFRNHILTHEILGTPVHLLATDRKRRLNNVSTVSHLVTNELPFGCIQQTDLGISTASPLYSLFNLASHVDENHLVMAMYEFCGTFSIFRPSPVVEALLDSIDSSELLPRSFGWRRVKSSSGRKTDLWRREPLIELGELGQFADAMKSKRGGRRFARAAKRVTGVTASPFEVQASMLFSTQRCKGGEGFSGFVNNERIPLSTSARRIYGKSTCYADLLFDVPNGASPLIVECQGKMVHDDHDSAISDSDRTTALQQMGFTVMPLTYRQISDRANFDTVRRMVARQVGVAYRSKSSKEIRCEIDLRRNIFIDWTTLGR</sequence>
<keyword evidence="2" id="KW-1185">Reference proteome</keyword>
<evidence type="ECO:0000313" key="1">
    <source>
        <dbReference type="EMBL" id="KAB1638662.1"/>
    </source>
</evidence>
<comment type="caution">
    <text evidence="1">The sequence shown here is derived from an EMBL/GenBank/DDBJ whole genome shotgun (WGS) entry which is preliminary data.</text>
</comment>
<evidence type="ECO:0008006" key="3">
    <source>
        <dbReference type="Google" id="ProtNLM"/>
    </source>
</evidence>
<dbReference type="Proteomes" id="UP000468668">
    <property type="component" value="Unassembled WGS sequence"/>
</dbReference>
<dbReference type="Gene3D" id="3.40.960.10">
    <property type="entry name" value="VSR Endonuclease"/>
    <property type="match status" value="1"/>
</dbReference>
<accession>A0A6N6NMG5</accession>
<name>A0A6N6NMG5_9ACTN</name>